<dbReference type="STRING" id="183.GCA_002009735_03617"/>
<keyword evidence="1" id="KW-0472">Membrane</keyword>
<dbReference type="PANTHER" id="PTHR43215:SF14">
    <property type="entry name" value="RADIAL SPOKE HEAD 1 HOMOLOG"/>
    <property type="match status" value="1"/>
</dbReference>
<dbReference type="HOGENOM" id="CLU_1089033_0_0_12"/>
<name>H2CB52_9LEPT</name>
<dbReference type="PANTHER" id="PTHR43215">
    <property type="entry name" value="RADIAL SPOKE HEAD 1 HOMOLOG"/>
    <property type="match status" value="1"/>
</dbReference>
<gene>
    <name evidence="2" type="ORF">Lepil_0488</name>
</gene>
<feature type="transmembrane region" description="Helical" evidence="1">
    <location>
        <begin position="28"/>
        <end position="47"/>
    </location>
</feature>
<evidence type="ECO:0000313" key="3">
    <source>
        <dbReference type="Proteomes" id="UP000005737"/>
    </source>
</evidence>
<dbReference type="AlphaFoldDB" id="H2CB52"/>
<sequence>MRSIQIRENQNMSIQSNLDDRQRLVSKGAVTCLSFVTSIFLCLMVMMCSDPSTKGEYRPYCKGDCKNGRGTQYTFVFDQEYPVDYDGIFENGYLKGDATITWGNGVVYKGNVRWNYREGNGIRTAPGQTVLNGRWLDNHIVCLQGDCSEDSGEIVYIDIDAISMFVPAPDQQNNPYFIQWANWDRYIGHFLAGKLYGCGAVVREGKVDWGLWNDNRLVKNRADECREDLKEVIANDTGERFIRCYPSEGCIDEKQ</sequence>
<evidence type="ECO:0000256" key="1">
    <source>
        <dbReference type="SAM" id="Phobius"/>
    </source>
</evidence>
<evidence type="ECO:0000313" key="2">
    <source>
        <dbReference type="EMBL" id="EHQ05192.1"/>
    </source>
</evidence>
<reference evidence="2 3" key="1">
    <citation type="submission" date="2011-10" db="EMBL/GenBank/DDBJ databases">
        <title>The Improved High-Quality Draft genome of Leptonema illini DSM 21528.</title>
        <authorList>
            <consortium name="US DOE Joint Genome Institute (JGI-PGF)"/>
            <person name="Lucas S."/>
            <person name="Copeland A."/>
            <person name="Lapidus A."/>
            <person name="Glavina del Rio T."/>
            <person name="Dalin E."/>
            <person name="Tice H."/>
            <person name="Bruce D."/>
            <person name="Goodwin L."/>
            <person name="Pitluck S."/>
            <person name="Peters L."/>
            <person name="Mikhailova N."/>
            <person name="Held B."/>
            <person name="Kyrpides N."/>
            <person name="Mavromatis K."/>
            <person name="Ivanova N."/>
            <person name="Markowitz V."/>
            <person name="Cheng J.-F."/>
            <person name="Hugenholtz P."/>
            <person name="Woyke T."/>
            <person name="Wu D."/>
            <person name="Gronow S."/>
            <person name="Wellnitz S."/>
            <person name="Brambilla E.-M."/>
            <person name="Klenk H.-P."/>
            <person name="Eisen J.A."/>
        </authorList>
    </citation>
    <scope>NUCLEOTIDE SEQUENCE [LARGE SCALE GENOMIC DNA]</scope>
    <source>
        <strain evidence="2 3">DSM 21528</strain>
    </source>
</reference>
<dbReference type="EMBL" id="JH597773">
    <property type="protein sequence ID" value="EHQ05192.1"/>
    <property type="molecule type" value="Genomic_DNA"/>
</dbReference>
<dbReference type="GO" id="GO:0005829">
    <property type="term" value="C:cytosol"/>
    <property type="evidence" value="ECO:0007669"/>
    <property type="project" value="TreeGrafter"/>
</dbReference>
<proteinExistence type="predicted"/>
<keyword evidence="1" id="KW-1133">Transmembrane helix</keyword>
<dbReference type="SUPFAM" id="SSF82185">
    <property type="entry name" value="Histone H3 K4-specific methyltransferase SET7/9 N-terminal domain"/>
    <property type="match status" value="1"/>
</dbReference>
<accession>H2CB52</accession>
<keyword evidence="1" id="KW-0812">Transmembrane</keyword>
<organism evidence="2 3">
    <name type="scientific">Leptonema illini DSM 21528</name>
    <dbReference type="NCBI Taxonomy" id="929563"/>
    <lineage>
        <taxon>Bacteria</taxon>
        <taxon>Pseudomonadati</taxon>
        <taxon>Spirochaetota</taxon>
        <taxon>Spirochaetia</taxon>
        <taxon>Leptospirales</taxon>
        <taxon>Leptospiraceae</taxon>
        <taxon>Leptonema</taxon>
    </lineage>
</organism>
<protein>
    <submittedName>
        <fullName evidence="2">MORN repeat-containing protein</fullName>
    </submittedName>
</protein>
<dbReference type="Proteomes" id="UP000005737">
    <property type="component" value="Unassembled WGS sequence"/>
</dbReference>
<keyword evidence="3" id="KW-1185">Reference proteome</keyword>